<keyword evidence="7" id="KW-0808">Transferase</keyword>
<comment type="similarity">
    <text evidence="4">Belongs to the glycosyltransferase 2 family.</text>
</comment>
<name>A0AA86UGU6_9EUKA</name>
<dbReference type="EMBL" id="CATOUU010000823">
    <property type="protein sequence ID" value="CAI9951341.1"/>
    <property type="molecule type" value="Genomic_DNA"/>
</dbReference>
<keyword evidence="8 11" id="KW-0812">Transmembrane</keyword>
<dbReference type="GO" id="GO:0016020">
    <property type="term" value="C:membrane"/>
    <property type="evidence" value="ECO:0007669"/>
    <property type="project" value="UniProtKB-SubCell"/>
</dbReference>
<reference evidence="12" key="1">
    <citation type="submission" date="2023-06" db="EMBL/GenBank/DDBJ databases">
        <authorList>
            <person name="Kurt Z."/>
        </authorList>
    </citation>
    <scope>NUCLEOTIDE SEQUENCE</scope>
</reference>
<organism evidence="12">
    <name type="scientific">Hexamita inflata</name>
    <dbReference type="NCBI Taxonomy" id="28002"/>
    <lineage>
        <taxon>Eukaryota</taxon>
        <taxon>Metamonada</taxon>
        <taxon>Diplomonadida</taxon>
        <taxon>Hexamitidae</taxon>
        <taxon>Hexamitinae</taxon>
        <taxon>Hexamita</taxon>
    </lineage>
</organism>
<dbReference type="PANTHER" id="PTHR12726:SF0">
    <property type="entry name" value="CERAMIDE GLUCOSYLTRANSFERASE"/>
    <property type="match status" value="1"/>
</dbReference>
<comment type="subcellular location">
    <subcellularLocation>
        <location evidence="1">Membrane</location>
        <topology evidence="1">Multi-pass membrane protein</topology>
    </subcellularLocation>
</comment>
<evidence type="ECO:0000256" key="6">
    <source>
        <dbReference type="ARBA" id="ARBA00022676"/>
    </source>
</evidence>
<feature type="transmembrane region" description="Helical" evidence="11">
    <location>
        <begin position="348"/>
        <end position="369"/>
    </location>
</feature>
<dbReference type="Pfam" id="PF13506">
    <property type="entry name" value="Glyco_transf_21"/>
    <property type="match status" value="1"/>
</dbReference>
<comment type="pathway">
    <text evidence="2">Lipid metabolism; sphingolipid metabolism.</text>
</comment>
<keyword evidence="10 11" id="KW-0472">Membrane</keyword>
<comment type="pathway">
    <text evidence="3">Sphingolipid metabolism.</text>
</comment>
<sequence length="462" mass="52955">MNSSILIHYLPYSVLILATVILGVLFAVLRHRRTKIEIPQQLAAMPTLVVVLPCCGQYNCEKQYHVWDSNLSQKYSGFIDYVFVVESTLDPAYTHLLSYAQSRQIKLSETATSIGDDKCVRLVISGLSFHNTQKIHNMLFGLKWSESDYIAFVDDDIEINQFTLQSLVSGINDKYKICTGYSAEIPVVQNFTSYMVMAYRAINLLGFTSENVNYAWGGCFCVKRSDFVQYGVEQVWVDGGYSDDMSIGNLIKQAGFKITSPFTNTFQNIINCTNFRRQYWNYVQRQYFVLLNYGSQKEKVVNAIAMYQLCFGGFMVWGLVVSIIVDLINEAINPTQQYRRVDSFQIKALITAVSLITIGYSITTMLQTIENLCNKQMQRIKQNTELNPFRASLALIFHMMCTPFMIFINIFKRHIYWGDVQYHINKGIIQKVERNGHNVSVSKSLKAYIFDKKGIEAKVKND</sequence>
<dbReference type="PANTHER" id="PTHR12726">
    <property type="entry name" value="CERAMIDE GLUCOSYLTRANSFERASE"/>
    <property type="match status" value="1"/>
</dbReference>
<dbReference type="Gene3D" id="3.90.550.10">
    <property type="entry name" value="Spore Coat Polysaccharide Biosynthesis Protein SpsA, Chain A"/>
    <property type="match status" value="1"/>
</dbReference>
<protein>
    <recommendedName>
        <fullName evidence="5">ceramide glucosyltransferase</fullName>
        <ecNumber evidence="5">2.4.1.80</ecNumber>
    </recommendedName>
</protein>
<evidence type="ECO:0000313" key="13">
    <source>
        <dbReference type="EMBL" id="CAL6053895.1"/>
    </source>
</evidence>
<evidence type="ECO:0000256" key="10">
    <source>
        <dbReference type="ARBA" id="ARBA00023136"/>
    </source>
</evidence>
<evidence type="ECO:0000256" key="4">
    <source>
        <dbReference type="ARBA" id="ARBA00006739"/>
    </source>
</evidence>
<dbReference type="EMBL" id="CAXDID020000199">
    <property type="protein sequence ID" value="CAL6053895.1"/>
    <property type="molecule type" value="Genomic_DNA"/>
</dbReference>
<evidence type="ECO:0000256" key="8">
    <source>
        <dbReference type="ARBA" id="ARBA00022692"/>
    </source>
</evidence>
<reference evidence="13 14" key="2">
    <citation type="submission" date="2024-07" db="EMBL/GenBank/DDBJ databases">
        <authorList>
            <person name="Akdeniz Z."/>
        </authorList>
    </citation>
    <scope>NUCLEOTIDE SEQUENCE [LARGE SCALE GENOMIC DNA]</scope>
</reference>
<evidence type="ECO:0000256" key="5">
    <source>
        <dbReference type="ARBA" id="ARBA00012699"/>
    </source>
</evidence>
<feature type="transmembrane region" description="Helical" evidence="11">
    <location>
        <begin position="6"/>
        <end position="29"/>
    </location>
</feature>
<keyword evidence="9 11" id="KW-1133">Transmembrane helix</keyword>
<accession>A0AA86UGU6</accession>
<dbReference type="Proteomes" id="UP001642409">
    <property type="component" value="Unassembled WGS sequence"/>
</dbReference>
<proteinExistence type="inferred from homology"/>
<dbReference type="InterPro" id="IPR025993">
    <property type="entry name" value="Ceramide_glucosylTrfase"/>
</dbReference>
<dbReference type="SUPFAM" id="SSF53448">
    <property type="entry name" value="Nucleotide-diphospho-sugar transferases"/>
    <property type="match status" value="1"/>
</dbReference>
<feature type="transmembrane region" description="Helical" evidence="11">
    <location>
        <begin position="305"/>
        <end position="328"/>
    </location>
</feature>
<evidence type="ECO:0000256" key="2">
    <source>
        <dbReference type="ARBA" id="ARBA00004760"/>
    </source>
</evidence>
<comment type="caution">
    <text evidence="12">The sequence shown here is derived from an EMBL/GenBank/DDBJ whole genome shotgun (WGS) entry which is preliminary data.</text>
</comment>
<evidence type="ECO:0000313" key="14">
    <source>
        <dbReference type="Proteomes" id="UP001642409"/>
    </source>
</evidence>
<dbReference type="AlphaFoldDB" id="A0AA86UGU6"/>
<evidence type="ECO:0000313" key="12">
    <source>
        <dbReference type="EMBL" id="CAI9951341.1"/>
    </source>
</evidence>
<evidence type="ECO:0000256" key="11">
    <source>
        <dbReference type="SAM" id="Phobius"/>
    </source>
</evidence>
<keyword evidence="6" id="KW-0328">Glycosyltransferase</keyword>
<evidence type="ECO:0000256" key="7">
    <source>
        <dbReference type="ARBA" id="ARBA00022679"/>
    </source>
</evidence>
<feature type="transmembrane region" description="Helical" evidence="11">
    <location>
        <begin position="389"/>
        <end position="411"/>
    </location>
</feature>
<dbReference type="GO" id="GO:0008120">
    <property type="term" value="F:ceramide glucosyltransferase activity"/>
    <property type="evidence" value="ECO:0007669"/>
    <property type="project" value="UniProtKB-EC"/>
</dbReference>
<dbReference type="EC" id="2.4.1.80" evidence="5"/>
<evidence type="ECO:0000256" key="1">
    <source>
        <dbReference type="ARBA" id="ARBA00004141"/>
    </source>
</evidence>
<dbReference type="GO" id="GO:0006679">
    <property type="term" value="P:glucosylceramide biosynthetic process"/>
    <property type="evidence" value="ECO:0007669"/>
    <property type="project" value="TreeGrafter"/>
</dbReference>
<dbReference type="InterPro" id="IPR029044">
    <property type="entry name" value="Nucleotide-diphossugar_trans"/>
</dbReference>
<keyword evidence="14" id="KW-1185">Reference proteome</keyword>
<evidence type="ECO:0000256" key="3">
    <source>
        <dbReference type="ARBA" id="ARBA00004991"/>
    </source>
</evidence>
<evidence type="ECO:0000256" key="9">
    <source>
        <dbReference type="ARBA" id="ARBA00022989"/>
    </source>
</evidence>
<gene>
    <name evidence="12" type="ORF">HINF_LOCUS38986</name>
    <name evidence="13" type="ORF">HINF_LOCUS45751</name>
</gene>